<feature type="signal peptide" evidence="5">
    <location>
        <begin position="1"/>
        <end position="21"/>
    </location>
</feature>
<dbReference type="PANTHER" id="PTHR47359">
    <property type="entry name" value="PEPTIDOGLYCAN DL-ENDOPEPTIDASE CWLO"/>
    <property type="match status" value="1"/>
</dbReference>
<accession>A0A9P8CV95</accession>
<comment type="caution">
    <text evidence="7">The sequence shown here is derived from an EMBL/GenBank/DDBJ whole genome shotgun (WGS) entry which is preliminary data.</text>
</comment>
<dbReference type="Pfam" id="PF00877">
    <property type="entry name" value="NLPC_P60"/>
    <property type="match status" value="1"/>
</dbReference>
<dbReference type="PROSITE" id="PS51935">
    <property type="entry name" value="NLPC_P60"/>
    <property type="match status" value="1"/>
</dbReference>
<evidence type="ECO:0000256" key="2">
    <source>
        <dbReference type="ARBA" id="ARBA00022670"/>
    </source>
</evidence>
<evidence type="ECO:0000256" key="5">
    <source>
        <dbReference type="SAM" id="SignalP"/>
    </source>
</evidence>
<evidence type="ECO:0000256" key="4">
    <source>
        <dbReference type="ARBA" id="ARBA00022807"/>
    </source>
</evidence>
<dbReference type="AlphaFoldDB" id="A0A9P8CV95"/>
<reference evidence="7" key="1">
    <citation type="submission" date="2021-07" db="EMBL/GenBank/DDBJ databases">
        <title>Draft genome of Mortierella alpina, strain LL118, isolated from an aspen leaf litter sample.</title>
        <authorList>
            <person name="Yang S."/>
            <person name="Vinatzer B.A."/>
        </authorList>
    </citation>
    <scope>NUCLEOTIDE SEQUENCE</scope>
    <source>
        <strain evidence="7">LL118</strain>
    </source>
</reference>
<dbReference type="SUPFAM" id="SSF54001">
    <property type="entry name" value="Cysteine proteinases"/>
    <property type="match status" value="1"/>
</dbReference>
<gene>
    <name evidence="7" type="ORF">KVV02_005436</name>
</gene>
<name>A0A9P8CV95_MORAP</name>
<feature type="domain" description="NlpC/P60" evidence="6">
    <location>
        <begin position="21"/>
        <end position="149"/>
    </location>
</feature>
<organism evidence="7 8">
    <name type="scientific">Mortierella alpina</name>
    <name type="common">Oleaginous fungus</name>
    <name type="synonym">Mortierella renispora</name>
    <dbReference type="NCBI Taxonomy" id="64518"/>
    <lineage>
        <taxon>Eukaryota</taxon>
        <taxon>Fungi</taxon>
        <taxon>Fungi incertae sedis</taxon>
        <taxon>Mucoromycota</taxon>
        <taxon>Mortierellomycotina</taxon>
        <taxon>Mortierellomycetes</taxon>
        <taxon>Mortierellales</taxon>
        <taxon>Mortierellaceae</taxon>
        <taxon>Mortierella</taxon>
    </lineage>
</organism>
<evidence type="ECO:0000313" key="7">
    <source>
        <dbReference type="EMBL" id="KAG9321638.1"/>
    </source>
</evidence>
<dbReference type="InterPro" id="IPR038765">
    <property type="entry name" value="Papain-like_cys_pep_sf"/>
</dbReference>
<proteinExistence type="inferred from homology"/>
<keyword evidence="3" id="KW-0378">Hydrolase</keyword>
<dbReference type="Gene3D" id="3.90.1720.10">
    <property type="entry name" value="endopeptidase domain like (from Nostoc punctiforme)"/>
    <property type="match status" value="1"/>
</dbReference>
<dbReference type="EMBL" id="JAIFTL010000192">
    <property type="protein sequence ID" value="KAG9321638.1"/>
    <property type="molecule type" value="Genomic_DNA"/>
</dbReference>
<protein>
    <recommendedName>
        <fullName evidence="6">NlpC/P60 domain-containing protein</fullName>
    </recommendedName>
</protein>
<evidence type="ECO:0000259" key="6">
    <source>
        <dbReference type="PROSITE" id="PS51935"/>
    </source>
</evidence>
<evidence type="ECO:0000256" key="1">
    <source>
        <dbReference type="ARBA" id="ARBA00007074"/>
    </source>
</evidence>
<comment type="similarity">
    <text evidence="1">Belongs to the peptidase C40 family.</text>
</comment>
<feature type="chain" id="PRO_5040321921" description="NlpC/P60 domain-containing protein" evidence="5">
    <location>
        <begin position="22"/>
        <end position="149"/>
    </location>
</feature>
<evidence type="ECO:0000256" key="3">
    <source>
        <dbReference type="ARBA" id="ARBA00022801"/>
    </source>
</evidence>
<dbReference type="GO" id="GO:0006508">
    <property type="term" value="P:proteolysis"/>
    <property type="evidence" value="ECO:0007669"/>
    <property type="project" value="UniProtKB-KW"/>
</dbReference>
<dbReference type="InterPro" id="IPR000064">
    <property type="entry name" value="NLP_P60_dom"/>
</dbReference>
<dbReference type="GO" id="GO:0008234">
    <property type="term" value="F:cysteine-type peptidase activity"/>
    <property type="evidence" value="ECO:0007669"/>
    <property type="project" value="UniProtKB-KW"/>
</dbReference>
<dbReference type="Proteomes" id="UP000717515">
    <property type="component" value="Unassembled WGS sequence"/>
</dbReference>
<evidence type="ECO:0000313" key="8">
    <source>
        <dbReference type="Proteomes" id="UP000717515"/>
    </source>
</evidence>
<keyword evidence="4" id="KW-0788">Thiol protease</keyword>
<dbReference type="PANTHER" id="PTHR47359:SF3">
    <property type="entry name" value="NLP_P60 DOMAIN-CONTAINING PROTEIN-RELATED"/>
    <property type="match status" value="1"/>
</dbReference>
<dbReference type="InterPro" id="IPR051794">
    <property type="entry name" value="PG_Endopeptidase_C40"/>
</dbReference>
<sequence>MQLPLSAIAIILSSVISTALAYDAGRAIDAARSQIRVPYVWGGGHGPKPGKSGGGFDCSGLVRYALSEGGAGDIKGSTRTQVNDRRLMPIDENDRRPGDIEFFSADNIHHVVLYAGRNGGRETMIEAEQTHVPVHEVTLRRGGVWRRVR</sequence>
<keyword evidence="5" id="KW-0732">Signal</keyword>
<keyword evidence="2" id="KW-0645">Protease</keyword>